<accession>A0ABX3DEJ7</accession>
<evidence type="ECO:0000313" key="3">
    <source>
        <dbReference type="Proteomes" id="UP000180133"/>
    </source>
</evidence>
<evidence type="ECO:0000256" key="1">
    <source>
        <dbReference type="SAM" id="Phobius"/>
    </source>
</evidence>
<keyword evidence="1" id="KW-0812">Transmembrane</keyword>
<feature type="transmembrane region" description="Helical" evidence="1">
    <location>
        <begin position="51"/>
        <end position="70"/>
    </location>
</feature>
<protein>
    <submittedName>
        <fullName evidence="2">Uncharacterized protein</fullName>
    </submittedName>
</protein>
<keyword evidence="3" id="KW-1185">Reference proteome</keyword>
<sequence length="115" mass="13501">MSYKEKLERADEQLRASGLSCSTDKSFFYRFLRKQGFELKPVYYESFFKNVAVKFTEFFIIFFPMTYLFSLAQDGVRLIDTLINALAVSSVFAIILSVYYHNIVKRSSLSDWNEL</sequence>
<name>A0ABX3DEJ7_9VIBR</name>
<keyword evidence="1" id="KW-1133">Transmembrane helix</keyword>
<dbReference type="Pfam" id="PF19942">
    <property type="entry name" value="DUF6404"/>
    <property type="match status" value="1"/>
</dbReference>
<dbReference type="RefSeq" id="WP_071234444.1">
    <property type="nucleotide sequence ID" value="NZ_KV861315.1"/>
</dbReference>
<keyword evidence="1" id="KW-0472">Membrane</keyword>
<comment type="caution">
    <text evidence="2">The sequence shown here is derived from an EMBL/GenBank/DDBJ whole genome shotgun (WGS) entry which is preliminary data.</text>
</comment>
<dbReference type="InterPro" id="IPR045644">
    <property type="entry name" value="DUF6404"/>
</dbReference>
<dbReference type="Proteomes" id="UP000180133">
    <property type="component" value="Unassembled WGS sequence"/>
</dbReference>
<proteinExistence type="predicted"/>
<evidence type="ECO:0000313" key="2">
    <source>
        <dbReference type="EMBL" id="OHY96548.1"/>
    </source>
</evidence>
<gene>
    <name evidence="2" type="ORF">BI375_03245</name>
</gene>
<reference evidence="2 3" key="1">
    <citation type="submission" date="2016-09" db="EMBL/GenBank/DDBJ databases">
        <title>Isolation, identification and antibiotic sensitivity analysis of bacterial pathogen from juvenile Hippocampus erectus with tail-rotted disease.</title>
        <authorList>
            <person name="Yang Q."/>
        </authorList>
    </citation>
    <scope>NUCLEOTIDE SEQUENCE [LARGE SCALE GENOMIC DNA]</scope>
    <source>
        <strain evidence="2 3">HM-10</strain>
    </source>
</reference>
<organism evidence="2 3">
    <name type="scientific">Vibrio rotiferianus</name>
    <dbReference type="NCBI Taxonomy" id="190895"/>
    <lineage>
        <taxon>Bacteria</taxon>
        <taxon>Pseudomonadati</taxon>
        <taxon>Pseudomonadota</taxon>
        <taxon>Gammaproteobacteria</taxon>
        <taxon>Vibrionales</taxon>
        <taxon>Vibrionaceae</taxon>
        <taxon>Vibrio</taxon>
    </lineage>
</organism>
<feature type="transmembrane region" description="Helical" evidence="1">
    <location>
        <begin position="82"/>
        <end position="100"/>
    </location>
</feature>
<dbReference type="EMBL" id="MKFT01000001">
    <property type="protein sequence ID" value="OHY96548.1"/>
    <property type="molecule type" value="Genomic_DNA"/>
</dbReference>